<evidence type="ECO:0000256" key="1">
    <source>
        <dbReference type="SAM" id="Phobius"/>
    </source>
</evidence>
<feature type="transmembrane region" description="Helical" evidence="1">
    <location>
        <begin position="172"/>
        <end position="198"/>
    </location>
</feature>
<dbReference type="GO" id="GO:0016747">
    <property type="term" value="F:acyltransferase activity, transferring groups other than amino-acyl groups"/>
    <property type="evidence" value="ECO:0007669"/>
    <property type="project" value="InterPro"/>
</dbReference>
<proteinExistence type="predicted"/>
<evidence type="ECO:0000313" key="3">
    <source>
        <dbReference type="EMBL" id="QFQ12461.1"/>
    </source>
</evidence>
<dbReference type="PANTHER" id="PTHR37312:SF1">
    <property type="entry name" value="MEMBRANE-BOUND ACYLTRANSFERASE YKRP-RELATED"/>
    <property type="match status" value="1"/>
</dbReference>
<dbReference type="RefSeq" id="WP_111897326.1">
    <property type="nucleotide sequence ID" value="NZ_CP033459.1"/>
</dbReference>
<sequence>MPSLMPRQNWIDWMKAFGMVIIVWGHCFPTGLTPFIYAFSVPVFFLVSGYLTRHEASNGVFWSKVFWTLIVPYLILVSLKVAGYWLKHLDDGGALYSVAAILTGVGVVKDFSATLPSISGCGNLWYVYALVLMIIIFQYCSRSRYSIIVVTGICIVLQLLFVKLVPHDNYSWALPAAFGAMPFFVLGHCLSPKCALTSENFKLRMSSSLEAAKRSDKRYVLLFLVIVLFAITASVSHFNGEAWMYRGEYGNSLILFYIAALTGSAAVVCLSLMLDAIRSRLVSYISIGTLVILTFHRDVMHPLLKIIDKQQFDMATNGMLTLLASIGVTLVFVPVILFLKRFLPIVLGKRSV</sequence>
<protein>
    <recommendedName>
        <fullName evidence="2">Acyltransferase 3 domain-containing protein</fullName>
    </recommendedName>
</protein>
<dbReference type="AlphaFoldDB" id="A0A5P8E659"/>
<dbReference type="InterPro" id="IPR052734">
    <property type="entry name" value="Nod_factor_acetyltransferase"/>
</dbReference>
<dbReference type="Pfam" id="PF01757">
    <property type="entry name" value="Acyl_transf_3"/>
    <property type="match status" value="1"/>
</dbReference>
<dbReference type="Proteomes" id="UP000249375">
    <property type="component" value="Chromosome"/>
</dbReference>
<dbReference type="OrthoDB" id="1065994at2"/>
<reference evidence="3 4" key="1">
    <citation type="submission" date="2018-11" db="EMBL/GenBank/DDBJ databases">
        <authorList>
            <person name="Na S.W."/>
            <person name="Baik M."/>
        </authorList>
    </citation>
    <scope>NUCLEOTIDE SEQUENCE [LARGE SCALE GENOMIC DNA]</scope>
    <source>
        <strain evidence="3 4">E39</strain>
    </source>
</reference>
<feature type="transmembrane region" description="Helical" evidence="1">
    <location>
        <begin position="65"/>
        <end position="86"/>
    </location>
</feature>
<dbReference type="EMBL" id="CP033459">
    <property type="protein sequence ID" value="QFQ12461.1"/>
    <property type="molecule type" value="Genomic_DNA"/>
</dbReference>
<feature type="transmembrane region" description="Helical" evidence="1">
    <location>
        <begin position="219"/>
        <end position="238"/>
    </location>
</feature>
<keyword evidence="1" id="KW-0812">Transmembrane</keyword>
<accession>A0A5P8E659</accession>
<keyword evidence="4" id="KW-1185">Reference proteome</keyword>
<dbReference type="PANTHER" id="PTHR37312">
    <property type="entry name" value="MEMBRANE-BOUND ACYLTRANSFERASE YKRP-RELATED"/>
    <property type="match status" value="1"/>
</dbReference>
<feature type="transmembrane region" description="Helical" evidence="1">
    <location>
        <begin position="319"/>
        <end position="339"/>
    </location>
</feature>
<feature type="domain" description="Acyltransferase 3" evidence="2">
    <location>
        <begin position="9"/>
        <end position="335"/>
    </location>
</feature>
<name>A0A5P8E659_9BACT</name>
<evidence type="ECO:0000313" key="4">
    <source>
        <dbReference type="Proteomes" id="UP000249375"/>
    </source>
</evidence>
<dbReference type="KEGG" id="alq:C7Y71_005210"/>
<gene>
    <name evidence="3" type="ORF">C7Y71_005210</name>
</gene>
<feature type="transmembrane region" description="Helical" evidence="1">
    <location>
        <begin position="147"/>
        <end position="166"/>
    </location>
</feature>
<feature type="transmembrane region" description="Helical" evidence="1">
    <location>
        <begin position="21"/>
        <end position="45"/>
    </location>
</feature>
<keyword evidence="1" id="KW-1133">Transmembrane helix</keyword>
<dbReference type="InterPro" id="IPR002656">
    <property type="entry name" value="Acyl_transf_3_dom"/>
</dbReference>
<organism evidence="3 4">
    <name type="scientific">Pseudoprevotella muciniphila</name>
    <dbReference type="NCBI Taxonomy" id="2133944"/>
    <lineage>
        <taxon>Bacteria</taxon>
        <taxon>Pseudomonadati</taxon>
        <taxon>Bacteroidota</taxon>
        <taxon>Bacteroidia</taxon>
        <taxon>Bacteroidales</taxon>
        <taxon>Prevotellaceae</taxon>
        <taxon>Pseudoprevotella</taxon>
    </lineage>
</organism>
<evidence type="ECO:0000259" key="2">
    <source>
        <dbReference type="Pfam" id="PF01757"/>
    </source>
</evidence>
<feature type="transmembrane region" description="Helical" evidence="1">
    <location>
        <begin position="254"/>
        <end position="274"/>
    </location>
</feature>
<feature type="transmembrane region" description="Helical" evidence="1">
    <location>
        <begin position="281"/>
        <end position="299"/>
    </location>
</feature>
<keyword evidence="1" id="KW-0472">Membrane</keyword>
<feature type="transmembrane region" description="Helical" evidence="1">
    <location>
        <begin position="123"/>
        <end position="140"/>
    </location>
</feature>